<evidence type="ECO:0008006" key="5">
    <source>
        <dbReference type="Google" id="ProtNLM"/>
    </source>
</evidence>
<dbReference type="InterPro" id="IPR057207">
    <property type="entry name" value="FBXL15_LRR"/>
</dbReference>
<feature type="domain" description="F-box/LRR-repeat protein 15-like leucin rich repeat" evidence="2">
    <location>
        <begin position="62"/>
        <end position="194"/>
    </location>
</feature>
<name>A0A484NGZ7_9ASTE</name>
<dbReference type="InterPro" id="IPR001611">
    <property type="entry name" value="Leu-rich_rpt"/>
</dbReference>
<reference evidence="3 4" key="1">
    <citation type="submission" date="2018-04" db="EMBL/GenBank/DDBJ databases">
        <authorList>
            <person name="Vogel A."/>
        </authorList>
    </citation>
    <scope>NUCLEOTIDE SEQUENCE [LARGE SCALE GENOMIC DNA]</scope>
</reference>
<dbReference type="Proteomes" id="UP000595140">
    <property type="component" value="Unassembled WGS sequence"/>
</dbReference>
<dbReference type="SUPFAM" id="SSF52047">
    <property type="entry name" value="RNI-like"/>
    <property type="match status" value="1"/>
</dbReference>
<dbReference type="AlphaFoldDB" id="A0A484NGZ7"/>
<dbReference type="InterPro" id="IPR006553">
    <property type="entry name" value="Leu-rich_rpt_Cys-con_subtyp"/>
</dbReference>
<accession>A0A484NGZ7</accession>
<evidence type="ECO:0000259" key="2">
    <source>
        <dbReference type="Pfam" id="PF25372"/>
    </source>
</evidence>
<dbReference type="InterPro" id="IPR032675">
    <property type="entry name" value="LRR_dom_sf"/>
</dbReference>
<gene>
    <name evidence="3" type="ORF">CCAM_LOCUS42431</name>
</gene>
<dbReference type="GO" id="GO:0031146">
    <property type="term" value="P:SCF-dependent proteasomal ubiquitin-dependent protein catabolic process"/>
    <property type="evidence" value="ECO:0007669"/>
    <property type="project" value="TreeGrafter"/>
</dbReference>
<dbReference type="SMART" id="SM00367">
    <property type="entry name" value="LRR_CC"/>
    <property type="match status" value="9"/>
</dbReference>
<dbReference type="EMBL" id="OOIL02006707">
    <property type="protein sequence ID" value="VFR00656.1"/>
    <property type="molecule type" value="Genomic_DNA"/>
</dbReference>
<evidence type="ECO:0000313" key="4">
    <source>
        <dbReference type="Proteomes" id="UP000595140"/>
    </source>
</evidence>
<proteinExistence type="predicted"/>
<evidence type="ECO:0000313" key="3">
    <source>
        <dbReference type="EMBL" id="VFR00656.1"/>
    </source>
</evidence>
<keyword evidence="4" id="KW-1185">Reference proteome</keyword>
<protein>
    <recommendedName>
        <fullName evidence="5">F-box domain-containing protein</fullName>
    </recommendedName>
</protein>
<evidence type="ECO:0000259" key="1">
    <source>
        <dbReference type="Pfam" id="PF00646"/>
    </source>
</evidence>
<dbReference type="GO" id="GO:0019005">
    <property type="term" value="C:SCF ubiquitin ligase complex"/>
    <property type="evidence" value="ECO:0007669"/>
    <property type="project" value="TreeGrafter"/>
</dbReference>
<feature type="domain" description="F-box" evidence="1">
    <location>
        <begin position="2"/>
        <end position="35"/>
    </location>
</feature>
<dbReference type="PANTHER" id="PTHR13318:SF105">
    <property type="entry name" value="F-BOX_LRR-REPEAT PROTEIN 3"/>
    <property type="match status" value="1"/>
</dbReference>
<dbReference type="CDD" id="cd22159">
    <property type="entry name" value="F-box_AtTIR1-like"/>
    <property type="match status" value="1"/>
</dbReference>
<dbReference type="InterPro" id="IPR001810">
    <property type="entry name" value="F-box_dom"/>
</dbReference>
<dbReference type="PANTHER" id="PTHR13318">
    <property type="entry name" value="PARTNER OF PAIRED, ISOFORM B-RELATED"/>
    <property type="match status" value="1"/>
</dbReference>
<sequence length="378" mass="41358">MEELPNDCLSLIFQHLDCGFDRESFGLTCHRWLRIQNLSRRSLQFHCSLNLLNVSPPATHSSISTSHLSKLLNRFQSLQSLSLSGCTELPDSGLTQLQQHGSKLQSLNLDCCFGITAKGLSFVASGCSSLTLLSLYRCNVTDAGLEVLSKSCLSLEDINLAYCYLITDNGVGPISRNCPRLRAIRISYCRGITGIGFQGCSGSLSYVEADSCKLEPAGVRALLGGGGVQYLSVLNLRLTICGDGLTAVGTGFCSRLRVLNFRFCRTIGDETVIMISKGCPLLQEWNLSLCHEVRVQGWRAVGSNCRHLKTLHVNRCRNLSDEGLWALGSGCRRLTRLHVTRCGLLSPTAIEIFKVSRGDVEISEDEISCIAPPGAFRF</sequence>
<dbReference type="OrthoDB" id="550575at2759"/>
<dbReference type="Pfam" id="PF00646">
    <property type="entry name" value="F-box"/>
    <property type="match status" value="1"/>
</dbReference>
<dbReference type="Pfam" id="PF25372">
    <property type="entry name" value="DUF7885"/>
    <property type="match status" value="1"/>
</dbReference>
<dbReference type="Pfam" id="PF13516">
    <property type="entry name" value="LRR_6"/>
    <property type="match status" value="1"/>
</dbReference>
<dbReference type="Gene3D" id="3.80.10.10">
    <property type="entry name" value="Ribonuclease Inhibitor"/>
    <property type="match status" value="2"/>
</dbReference>
<organism evidence="3 4">
    <name type="scientific">Cuscuta campestris</name>
    <dbReference type="NCBI Taxonomy" id="132261"/>
    <lineage>
        <taxon>Eukaryota</taxon>
        <taxon>Viridiplantae</taxon>
        <taxon>Streptophyta</taxon>
        <taxon>Embryophyta</taxon>
        <taxon>Tracheophyta</taxon>
        <taxon>Spermatophyta</taxon>
        <taxon>Magnoliopsida</taxon>
        <taxon>eudicotyledons</taxon>
        <taxon>Gunneridae</taxon>
        <taxon>Pentapetalae</taxon>
        <taxon>asterids</taxon>
        <taxon>lamiids</taxon>
        <taxon>Solanales</taxon>
        <taxon>Convolvulaceae</taxon>
        <taxon>Cuscuteae</taxon>
        <taxon>Cuscuta</taxon>
        <taxon>Cuscuta subgen. Grammica</taxon>
        <taxon>Cuscuta sect. Cleistogrammica</taxon>
    </lineage>
</organism>